<evidence type="ECO:0000313" key="6">
    <source>
        <dbReference type="Proteomes" id="UP000254191"/>
    </source>
</evidence>
<evidence type="ECO:0000256" key="1">
    <source>
        <dbReference type="SAM" id="SignalP"/>
    </source>
</evidence>
<dbReference type="Proteomes" id="UP000254191">
    <property type="component" value="Unassembled WGS sequence"/>
</dbReference>
<protein>
    <submittedName>
        <fullName evidence="3">Domain of uncharacterized function (DUF1083)</fullName>
    </submittedName>
</protein>
<name>A0A2X2BXQ5_PROMI</name>
<dbReference type="Gene3D" id="2.60.40.1190">
    <property type="match status" value="1"/>
</dbReference>
<dbReference type="EMBL" id="UAUE01000025">
    <property type="protein sequence ID" value="SPY99733.1"/>
    <property type="molecule type" value="Genomic_DNA"/>
</dbReference>
<feature type="domain" description="Carbohydrate-binding" evidence="2">
    <location>
        <begin position="36"/>
        <end position="230"/>
    </location>
</feature>
<keyword evidence="1" id="KW-0732">Signal</keyword>
<feature type="signal peptide" evidence="1">
    <location>
        <begin position="1"/>
        <end position="20"/>
    </location>
</feature>
<dbReference type="AlphaFoldDB" id="A0A2X2BXQ5"/>
<dbReference type="EMBL" id="UGTS01000004">
    <property type="protein sequence ID" value="SUC20257.1"/>
    <property type="molecule type" value="Genomic_DNA"/>
</dbReference>
<reference evidence="5 6" key="1">
    <citation type="submission" date="2018-06" db="EMBL/GenBank/DDBJ databases">
        <authorList>
            <consortium name="Pathogen Informatics"/>
            <person name="Doyle S."/>
        </authorList>
    </citation>
    <scope>NUCLEOTIDE SEQUENCE [LARGE SCALE GENOMIC DNA]</scope>
    <source>
        <strain evidence="3 5">NCTC10975</strain>
        <strain evidence="4 6">NCTC11938</strain>
    </source>
</reference>
<dbReference type="GO" id="GO:0030246">
    <property type="term" value="F:carbohydrate binding"/>
    <property type="evidence" value="ECO:0007669"/>
    <property type="project" value="InterPro"/>
</dbReference>
<evidence type="ECO:0000313" key="3">
    <source>
        <dbReference type="EMBL" id="SPY99733.1"/>
    </source>
</evidence>
<evidence type="ECO:0000259" key="2">
    <source>
        <dbReference type="Pfam" id="PF06452"/>
    </source>
</evidence>
<dbReference type="SUPFAM" id="SSF49344">
    <property type="entry name" value="CBD9-like"/>
    <property type="match status" value="1"/>
</dbReference>
<dbReference type="RefSeq" id="WP_004247367.1">
    <property type="nucleotide sequence ID" value="NZ_CAXOHV010000012.1"/>
</dbReference>
<organism evidence="3 5">
    <name type="scientific">Proteus mirabilis</name>
    <dbReference type="NCBI Taxonomy" id="584"/>
    <lineage>
        <taxon>Bacteria</taxon>
        <taxon>Pseudomonadati</taxon>
        <taxon>Pseudomonadota</taxon>
        <taxon>Gammaproteobacteria</taxon>
        <taxon>Enterobacterales</taxon>
        <taxon>Morganellaceae</taxon>
        <taxon>Proteus</taxon>
    </lineage>
</organism>
<evidence type="ECO:0000313" key="4">
    <source>
        <dbReference type="EMBL" id="SUC20257.1"/>
    </source>
</evidence>
<dbReference type="GO" id="GO:0004553">
    <property type="term" value="F:hydrolase activity, hydrolyzing O-glycosyl compounds"/>
    <property type="evidence" value="ECO:0007669"/>
    <property type="project" value="InterPro"/>
</dbReference>
<dbReference type="Pfam" id="PF06452">
    <property type="entry name" value="CBM9_1"/>
    <property type="match status" value="1"/>
</dbReference>
<gene>
    <name evidence="3" type="ORF">NCTC10975_03474</name>
    <name evidence="4" type="ORF">NCTC11938_01705</name>
</gene>
<accession>A0A2X2BXQ5</accession>
<dbReference type="InterPro" id="IPR010502">
    <property type="entry name" value="Carb-bd_dom_fam9"/>
</dbReference>
<proteinExistence type="predicted"/>
<feature type="chain" id="PRO_5044071668" evidence="1">
    <location>
        <begin position="21"/>
        <end position="231"/>
    </location>
</feature>
<dbReference type="Proteomes" id="UP000251485">
    <property type="component" value="Unassembled WGS sequence"/>
</dbReference>
<sequence>MKSRLYLGVTLLLVAGVCQAKNYVIAYTDNIHSLQDAVQDSVWTKASLLTDFSFPWIDMPAPKTEFRALWTPTSIWFRFDVEDHDIQVGKQLDKDEAVLASDRVELFFSTGQALQPYYTAEIDSQGRVFDAKAEFYRKVDQTWNWQSLETISSLTPNGYRVVGKFDLKELDVLKLWQDQDHKTLMCAIMRGEFSADGQGGQKREWISWIKPDSVKPDFHIPSAFSTCSLVK</sequence>
<evidence type="ECO:0000313" key="5">
    <source>
        <dbReference type="Proteomes" id="UP000251485"/>
    </source>
</evidence>
<dbReference type="GO" id="GO:0016052">
    <property type="term" value="P:carbohydrate catabolic process"/>
    <property type="evidence" value="ECO:0007669"/>
    <property type="project" value="InterPro"/>
</dbReference>